<proteinExistence type="predicted"/>
<dbReference type="InterPro" id="IPR019698">
    <property type="entry name" value="DUF2583"/>
</dbReference>
<keyword evidence="1" id="KW-0472">Membrane</keyword>
<keyword evidence="1" id="KW-0812">Transmembrane</keyword>
<feature type="transmembrane region" description="Helical" evidence="1">
    <location>
        <begin position="36"/>
        <end position="58"/>
    </location>
</feature>
<dbReference type="Pfam" id="PF10762">
    <property type="entry name" value="DUF2583"/>
    <property type="match status" value="1"/>
</dbReference>
<dbReference type="EMBL" id="JPKR02000003">
    <property type="protein sequence ID" value="KGD72813.1"/>
    <property type="molecule type" value="Genomic_DNA"/>
</dbReference>
<dbReference type="AlphaFoldDB" id="A0A095UEE1"/>
<dbReference type="OrthoDB" id="6494670at2"/>
<evidence type="ECO:0000256" key="1">
    <source>
        <dbReference type="SAM" id="Phobius"/>
    </source>
</evidence>
<evidence type="ECO:0000313" key="3">
    <source>
        <dbReference type="Proteomes" id="UP000029577"/>
    </source>
</evidence>
<accession>A0A095UEE1</accession>
<protein>
    <recommendedName>
        <fullName evidence="4">DUF2583 domain-containing protein</fullName>
    </recommendedName>
</protein>
<keyword evidence="1" id="KW-1133">Transmembrane helix</keyword>
<sequence length="88" mass="9680">MKHKQCLMYGNTLMGAGLVVILAGIVVAVLNQLPSFHLPDLAVGLAIFAIFLGALLWLTGAQLGGREKVCDRYFLLRYNGCKLHTRHK</sequence>
<dbReference type="Proteomes" id="UP000029577">
    <property type="component" value="Unassembled WGS sequence"/>
</dbReference>
<feature type="transmembrane region" description="Helical" evidence="1">
    <location>
        <begin position="12"/>
        <end position="30"/>
    </location>
</feature>
<comment type="caution">
    <text evidence="2">The sequence shown here is derived from an EMBL/GenBank/DDBJ whole genome shotgun (WGS) entry which is preliminary data.</text>
</comment>
<evidence type="ECO:0000313" key="2">
    <source>
        <dbReference type="EMBL" id="KGD72813.1"/>
    </source>
</evidence>
<keyword evidence="3" id="KW-1185">Reference proteome</keyword>
<dbReference type="STRING" id="642227.HA49_11335"/>
<organism evidence="2 3">
    <name type="scientific">Tatumella morbirosei</name>
    <dbReference type="NCBI Taxonomy" id="642227"/>
    <lineage>
        <taxon>Bacteria</taxon>
        <taxon>Pseudomonadati</taxon>
        <taxon>Pseudomonadota</taxon>
        <taxon>Gammaproteobacteria</taxon>
        <taxon>Enterobacterales</taxon>
        <taxon>Erwiniaceae</taxon>
        <taxon>Tatumella</taxon>
    </lineage>
</organism>
<reference evidence="2" key="1">
    <citation type="submission" date="2014-12" db="EMBL/GenBank/DDBJ databases">
        <title>The draft genome of the Tatumella morbirosei type strain, LMG23360T isolated from pineapple rot.</title>
        <authorList>
            <person name="Smits T.H."/>
            <person name="Palmer M."/>
            <person name="Venter S.N."/>
            <person name="Duffy B."/>
            <person name="Steenkamp E.T."/>
            <person name="Chan W.Y."/>
            <person name="Coutinho T.A."/>
            <person name="Coetzee M.P."/>
            <person name="De Maayer P."/>
        </authorList>
    </citation>
    <scope>NUCLEOTIDE SEQUENCE [LARGE SCALE GENOMIC DNA]</scope>
    <source>
        <strain evidence="2">LMG 23360</strain>
    </source>
</reference>
<gene>
    <name evidence="2" type="ORF">HA49_11335</name>
</gene>
<dbReference type="eggNOG" id="ENOG5032TWR">
    <property type="taxonomic scope" value="Bacteria"/>
</dbReference>
<evidence type="ECO:0008006" key="4">
    <source>
        <dbReference type="Google" id="ProtNLM"/>
    </source>
</evidence>
<name>A0A095UEE1_9GAMM</name>